<keyword evidence="1" id="KW-0813">Transport</keyword>
<keyword evidence="2" id="KW-0547">Nucleotide-binding</keyword>
<dbReference type="SMART" id="SM00382">
    <property type="entry name" value="AAA"/>
    <property type="match status" value="1"/>
</dbReference>
<accession>A0A329R6K4</accession>
<dbReference type="OrthoDB" id="152732at2759"/>
<reference evidence="5 6" key="1">
    <citation type="submission" date="2018-01" db="EMBL/GenBank/DDBJ databases">
        <title>Draft genome of the strawberry crown rot pathogen Phytophthora cactorum.</title>
        <authorList>
            <person name="Armitage A.D."/>
            <person name="Lysoe E."/>
            <person name="Nellist C.F."/>
            <person name="Harrison R.J."/>
            <person name="Brurberg M.B."/>
        </authorList>
    </citation>
    <scope>NUCLEOTIDE SEQUENCE [LARGE SCALE GENOMIC DNA]</scope>
    <source>
        <strain evidence="5 6">10300</strain>
    </source>
</reference>
<feature type="non-terminal residue" evidence="5">
    <location>
        <position position="1"/>
    </location>
</feature>
<dbReference type="AlphaFoldDB" id="A0A329R6K4"/>
<evidence type="ECO:0000256" key="3">
    <source>
        <dbReference type="ARBA" id="ARBA00022840"/>
    </source>
</evidence>
<keyword evidence="6" id="KW-1185">Reference proteome</keyword>
<dbReference type="InterPro" id="IPR027417">
    <property type="entry name" value="P-loop_NTPase"/>
</dbReference>
<dbReference type="PANTHER" id="PTHR19241">
    <property type="entry name" value="ATP-BINDING CASSETTE TRANSPORTER"/>
    <property type="match status" value="1"/>
</dbReference>
<keyword evidence="3" id="KW-0067">ATP-binding</keyword>
<dbReference type="VEuPathDB" id="FungiDB:PC110_g23173"/>
<sequence length="321" mass="34869">IDLLKGVSGFALPGTMTALMGSSGAGKTTLMDVIAGRKTGGKIQGKILLNGHPANDLAIRRCTGYCEQMDIHSDSATVREALIFSAMLRQDASISTAQKMESVEECIELLELGPIADKIIRGSSTEQMKRVTIGVELAAQPSIIFMDEPTSGLDARSAKLIMNGVRKIADSGRTIVCTIHQPSTEVFNLFDSLLLLRRGGRMVFFGELGEDSKNLINYFEAYPEVNPIKPGYNPATWMLECIGAGVGGGKGAAAGADPSQPLDFADRFLVSDQKVLMEEDLDQEGVLYPSSHLPELTFDTKRASKSSTQFDLLCRRFFRMY</sequence>
<feature type="domain" description="ABC transporter" evidence="4">
    <location>
        <begin position="1"/>
        <end position="224"/>
    </location>
</feature>
<dbReference type="GO" id="GO:0005524">
    <property type="term" value="F:ATP binding"/>
    <property type="evidence" value="ECO:0007669"/>
    <property type="project" value="UniProtKB-KW"/>
</dbReference>
<evidence type="ECO:0000259" key="4">
    <source>
        <dbReference type="PROSITE" id="PS50893"/>
    </source>
</evidence>
<dbReference type="FunFam" id="3.40.50.300:FF:000289">
    <property type="entry name" value="ABC transporter G family member 31"/>
    <property type="match status" value="1"/>
</dbReference>
<dbReference type="InterPro" id="IPR034003">
    <property type="entry name" value="ABCG_PDR_2"/>
</dbReference>
<evidence type="ECO:0000313" key="5">
    <source>
        <dbReference type="EMBL" id="RAW20385.1"/>
    </source>
</evidence>
<dbReference type="GO" id="GO:0016887">
    <property type="term" value="F:ATP hydrolysis activity"/>
    <property type="evidence" value="ECO:0007669"/>
    <property type="project" value="InterPro"/>
</dbReference>
<dbReference type="Pfam" id="PF00005">
    <property type="entry name" value="ABC_tran"/>
    <property type="match status" value="1"/>
</dbReference>
<dbReference type="InterPro" id="IPR003439">
    <property type="entry name" value="ABC_transporter-like_ATP-bd"/>
</dbReference>
<dbReference type="PROSITE" id="PS50893">
    <property type="entry name" value="ABC_TRANSPORTER_2"/>
    <property type="match status" value="1"/>
</dbReference>
<evidence type="ECO:0000256" key="2">
    <source>
        <dbReference type="ARBA" id="ARBA00022741"/>
    </source>
</evidence>
<name>A0A329R6K4_9STRA</name>
<comment type="caution">
    <text evidence="5">The sequence shown here is derived from an EMBL/GenBank/DDBJ whole genome shotgun (WGS) entry which is preliminary data.</text>
</comment>
<dbReference type="SUPFAM" id="SSF52540">
    <property type="entry name" value="P-loop containing nucleoside triphosphate hydrolases"/>
    <property type="match status" value="1"/>
</dbReference>
<evidence type="ECO:0000256" key="1">
    <source>
        <dbReference type="ARBA" id="ARBA00022448"/>
    </source>
</evidence>
<evidence type="ECO:0000313" key="6">
    <source>
        <dbReference type="Proteomes" id="UP000251314"/>
    </source>
</evidence>
<dbReference type="Proteomes" id="UP000251314">
    <property type="component" value="Unassembled WGS sequence"/>
</dbReference>
<dbReference type="InterPro" id="IPR003593">
    <property type="entry name" value="AAA+_ATPase"/>
</dbReference>
<organism evidence="5 6">
    <name type="scientific">Phytophthora cactorum</name>
    <dbReference type="NCBI Taxonomy" id="29920"/>
    <lineage>
        <taxon>Eukaryota</taxon>
        <taxon>Sar</taxon>
        <taxon>Stramenopiles</taxon>
        <taxon>Oomycota</taxon>
        <taxon>Peronosporomycetes</taxon>
        <taxon>Peronosporales</taxon>
        <taxon>Peronosporaceae</taxon>
        <taxon>Phytophthora</taxon>
    </lineage>
</organism>
<dbReference type="Gene3D" id="3.40.50.300">
    <property type="entry name" value="P-loop containing nucleotide triphosphate hydrolases"/>
    <property type="match status" value="1"/>
</dbReference>
<protein>
    <recommendedName>
        <fullName evidence="4">ABC transporter domain-containing protein</fullName>
    </recommendedName>
</protein>
<gene>
    <name evidence="5" type="ORF">PC110_g23173</name>
</gene>
<feature type="non-terminal residue" evidence="5">
    <location>
        <position position="321"/>
    </location>
</feature>
<dbReference type="CDD" id="cd03232">
    <property type="entry name" value="ABCG_PDR_domain2"/>
    <property type="match status" value="1"/>
</dbReference>
<proteinExistence type="predicted"/>
<dbReference type="EMBL" id="MJFZ01002965">
    <property type="protein sequence ID" value="RAW20385.1"/>
    <property type="molecule type" value="Genomic_DNA"/>
</dbReference>